<accession>A0ABR2WND0</accession>
<keyword evidence="1" id="KW-0812">Transmembrane</keyword>
<comment type="caution">
    <text evidence="3">The sequence shown here is derived from an EMBL/GenBank/DDBJ whole genome shotgun (WGS) entry which is preliminary data.</text>
</comment>
<evidence type="ECO:0008006" key="5">
    <source>
        <dbReference type="Google" id="ProtNLM"/>
    </source>
</evidence>
<keyword evidence="4" id="KW-1185">Reference proteome</keyword>
<feature type="chain" id="PRO_5045987856" description="G-protein coupled receptors family 2 profile 2 domain-containing protein" evidence="2">
    <location>
        <begin position="20"/>
        <end position="258"/>
    </location>
</feature>
<feature type="signal peptide" evidence="2">
    <location>
        <begin position="1"/>
        <end position="19"/>
    </location>
</feature>
<keyword evidence="1" id="KW-0472">Membrane</keyword>
<evidence type="ECO:0000313" key="4">
    <source>
        <dbReference type="Proteomes" id="UP001479436"/>
    </source>
</evidence>
<proteinExistence type="predicted"/>
<dbReference type="Proteomes" id="UP001479436">
    <property type="component" value="Unassembled WGS sequence"/>
</dbReference>
<organism evidence="3 4">
    <name type="scientific">Basidiobolus ranarum</name>
    <dbReference type="NCBI Taxonomy" id="34480"/>
    <lineage>
        <taxon>Eukaryota</taxon>
        <taxon>Fungi</taxon>
        <taxon>Fungi incertae sedis</taxon>
        <taxon>Zoopagomycota</taxon>
        <taxon>Entomophthoromycotina</taxon>
        <taxon>Basidiobolomycetes</taxon>
        <taxon>Basidiobolales</taxon>
        <taxon>Basidiobolaceae</taxon>
        <taxon>Basidiobolus</taxon>
    </lineage>
</organism>
<keyword evidence="1" id="KW-1133">Transmembrane helix</keyword>
<evidence type="ECO:0000256" key="1">
    <source>
        <dbReference type="SAM" id="Phobius"/>
    </source>
</evidence>
<reference evidence="3 4" key="1">
    <citation type="submission" date="2023-04" db="EMBL/GenBank/DDBJ databases">
        <title>Genome of Basidiobolus ranarum AG-B5.</title>
        <authorList>
            <person name="Stajich J.E."/>
            <person name="Carter-House D."/>
            <person name="Gryganskyi A."/>
        </authorList>
    </citation>
    <scope>NUCLEOTIDE SEQUENCE [LARGE SCALE GENOMIC DNA]</scope>
    <source>
        <strain evidence="3 4">AG-B5</strain>
    </source>
</reference>
<evidence type="ECO:0000313" key="3">
    <source>
        <dbReference type="EMBL" id="KAK9762956.1"/>
    </source>
</evidence>
<feature type="transmembrane region" description="Helical" evidence="1">
    <location>
        <begin position="94"/>
        <end position="114"/>
    </location>
</feature>
<dbReference type="EMBL" id="JASJQH010000772">
    <property type="protein sequence ID" value="KAK9762956.1"/>
    <property type="molecule type" value="Genomic_DNA"/>
</dbReference>
<evidence type="ECO:0000256" key="2">
    <source>
        <dbReference type="SAM" id="SignalP"/>
    </source>
</evidence>
<feature type="transmembrane region" description="Helical" evidence="1">
    <location>
        <begin position="38"/>
        <end position="63"/>
    </location>
</feature>
<gene>
    <name evidence="3" type="ORF">K7432_010791</name>
</gene>
<name>A0ABR2WND0_9FUNG</name>
<keyword evidence="2" id="KW-0732">Signal</keyword>
<protein>
    <recommendedName>
        <fullName evidence="5">G-protein coupled receptors family 2 profile 2 domain-containing protein</fullName>
    </recommendedName>
</protein>
<sequence length="258" mass="28912">MPVAILLTLVISVPGLVVSRIQGVCWFANATEGYKLLIAWWASGYIWMVASMIYSIAVVVSVSRVLKKHQRQMSHEVSNGSGYSKRIQRSVFRISMYPVIPVITFTFSIIGSSLEFIRVGSEIESVAYGIVSISCILISDFTASATGILTAVVFCFDPMLQRFINSIRASSVSYYHSYSKTNSSTKSFKCHVIYWCLKKDIEQSLKSGEFSISYHGKSAVDEFPETHIMLSSIELMNQEGTEIHPSKHAEFNKKIQFL</sequence>
<feature type="transmembrane region" description="Helical" evidence="1">
    <location>
        <begin position="126"/>
        <end position="156"/>
    </location>
</feature>